<protein>
    <recommendedName>
        <fullName evidence="6">Phasin domain-containing protein</fullName>
    </recommendedName>
</protein>
<feature type="region of interest" description="Disordered" evidence="1">
    <location>
        <begin position="1"/>
        <end position="51"/>
    </location>
</feature>
<keyword evidence="5" id="KW-1185">Reference proteome</keyword>
<name>A0A564G7R8_9HYPH</name>
<evidence type="ECO:0000313" key="3">
    <source>
        <dbReference type="EMBL" id="VUF16066.1"/>
    </source>
</evidence>
<evidence type="ECO:0000313" key="5">
    <source>
        <dbReference type="Proteomes" id="UP001055303"/>
    </source>
</evidence>
<gene>
    <name evidence="2" type="ORF">IFDJLNFL_3435</name>
    <name evidence="3" type="ORF">MTDSW087_05817</name>
</gene>
<dbReference type="Proteomes" id="UP000401717">
    <property type="component" value="Unassembled WGS sequence"/>
</dbReference>
<evidence type="ECO:0000313" key="4">
    <source>
        <dbReference type="Proteomes" id="UP000401717"/>
    </source>
</evidence>
<sequence length="256" mass="26825">MARRRDGHTSVPLKEVVPGATEGHHNNQASVPSGALQALPTASDPAPEGNVPAWLGDMDLVQDEVAVGLTAELLETTSVRALDLPLAGTPAGNALAAPEVSHVDGSAGDADPEPFPAEASASASELADLYKSAAEVADQSLPETTLPVSLHDEQPLRAEMLRSRTVGHTPRSAPLTITQTALQMNMTAWAYVRSESEAGLAYLQALSQARTPIQVIDLQTREMTRALEAAVRFGDAFAAPTRQLLTGSELQPKSAA</sequence>
<accession>A0A564G7R8</accession>
<dbReference type="EMBL" id="CABFVH010000090">
    <property type="protein sequence ID" value="VUF16066.1"/>
    <property type="molecule type" value="Genomic_DNA"/>
</dbReference>
<evidence type="ECO:0000313" key="2">
    <source>
        <dbReference type="EMBL" id="GJD57532.1"/>
    </source>
</evidence>
<evidence type="ECO:0000256" key="1">
    <source>
        <dbReference type="SAM" id="MobiDB-lite"/>
    </source>
</evidence>
<organism evidence="3 4">
    <name type="scientific">Methylobacterium dankookense</name>
    <dbReference type="NCBI Taxonomy" id="560405"/>
    <lineage>
        <taxon>Bacteria</taxon>
        <taxon>Pseudomonadati</taxon>
        <taxon>Pseudomonadota</taxon>
        <taxon>Alphaproteobacteria</taxon>
        <taxon>Hyphomicrobiales</taxon>
        <taxon>Methylobacteriaceae</taxon>
        <taxon>Methylobacterium</taxon>
    </lineage>
</organism>
<proteinExistence type="predicted"/>
<dbReference type="AlphaFoldDB" id="A0A564G7R8"/>
<dbReference type="EMBL" id="BPQI01000106">
    <property type="protein sequence ID" value="GJD57532.1"/>
    <property type="molecule type" value="Genomic_DNA"/>
</dbReference>
<dbReference type="Proteomes" id="UP001055303">
    <property type="component" value="Unassembled WGS sequence"/>
</dbReference>
<reference evidence="3 4" key="1">
    <citation type="submission" date="2019-06" db="EMBL/GenBank/DDBJ databases">
        <authorList>
            <person name="Rodrigo-Torres L."/>
            <person name="Arahal R. D."/>
            <person name="Lucena T."/>
        </authorList>
    </citation>
    <scope>NUCLEOTIDE SEQUENCE [LARGE SCALE GENOMIC DNA]</scope>
    <source>
        <strain evidence="3 4">SW08-7</strain>
    </source>
</reference>
<evidence type="ECO:0008006" key="6">
    <source>
        <dbReference type="Google" id="ProtNLM"/>
    </source>
</evidence>
<reference evidence="2" key="2">
    <citation type="journal article" date="2021" name="Front. Microbiol.">
        <title>Comprehensive Comparative Genomics and Phenotyping of Methylobacterium Species.</title>
        <authorList>
            <person name="Alessa O."/>
            <person name="Ogura Y."/>
            <person name="Fujitani Y."/>
            <person name="Takami H."/>
            <person name="Hayashi T."/>
            <person name="Sahin N."/>
            <person name="Tani A."/>
        </authorList>
    </citation>
    <scope>NUCLEOTIDE SEQUENCE</scope>
    <source>
        <strain evidence="2">DSM 22415</strain>
    </source>
</reference>
<reference evidence="2" key="3">
    <citation type="submission" date="2021-08" db="EMBL/GenBank/DDBJ databases">
        <authorList>
            <person name="Tani A."/>
            <person name="Ola A."/>
            <person name="Ogura Y."/>
            <person name="Katsura K."/>
            <person name="Hayashi T."/>
        </authorList>
    </citation>
    <scope>NUCLEOTIDE SEQUENCE</scope>
    <source>
        <strain evidence="2">DSM 22415</strain>
    </source>
</reference>